<accession>A0A0G9H807</accession>
<dbReference type="GO" id="GO:0009279">
    <property type="term" value="C:cell outer membrane"/>
    <property type="evidence" value="ECO:0007669"/>
    <property type="project" value="UniProtKB-SubCell"/>
</dbReference>
<dbReference type="InterPro" id="IPR003423">
    <property type="entry name" value="OMP_efflux"/>
</dbReference>
<organism evidence="8 9">
    <name type="scientific">Dyella japonica DSM 16301</name>
    <dbReference type="NCBI Taxonomy" id="1440762"/>
    <lineage>
        <taxon>Bacteria</taxon>
        <taxon>Pseudomonadati</taxon>
        <taxon>Pseudomonadota</taxon>
        <taxon>Gammaproteobacteria</taxon>
        <taxon>Lysobacterales</taxon>
        <taxon>Rhodanobacteraceae</taxon>
        <taxon>Dyella</taxon>
    </lineage>
</organism>
<evidence type="ECO:0000256" key="5">
    <source>
        <dbReference type="ARBA" id="ARBA00022692"/>
    </source>
</evidence>
<evidence type="ECO:0000313" key="9">
    <source>
        <dbReference type="Proteomes" id="UP000035481"/>
    </source>
</evidence>
<sequence length="467" mass="49475">MRQKLRMLALVLSALPLPGHGEDLLDVYREARANDPVLSQAQATRLATSEGVTQARALMLPQLNGGFKLNQQSRASGSAGNYLCSGAGTGSSTSPCASVSTGTTGALTSSGHKRTRTPSLTLTQSVLDLSQWANLSAAKSLAGSQDATYVAAVQNLYVRVTAAYFGVLTSQDALVFAKANEDAYQAAYDQAEQRFQVGLSAVTDVYQAKSYYELAKARTIAALNALSDARETLTQITGKPVGELKKLREDLPMVPPNPSDPEAWVQAALQSNATVQASQSKVGAAEHSINAARAGHLPTINASVSRSTSTSWLENGSYDNGGGNGSYGNTTGLTLNLPIFAGGATQSRVRQSIYQRDAAQDSLETARRQVVRTTLNFYRSVSAGISQVEANKASVDSGQKALEATRAGFDVGTQTMLNVLNAIQTLTQAESSYSQSRHQLVLDQLQLKQSAGSIDVKDVEMVNSMLQ</sequence>
<name>A0A0G9H807_9GAMM</name>
<dbReference type="GO" id="GO:0015288">
    <property type="term" value="F:porin activity"/>
    <property type="evidence" value="ECO:0007669"/>
    <property type="project" value="TreeGrafter"/>
</dbReference>
<dbReference type="InterPro" id="IPR051906">
    <property type="entry name" value="TolC-like"/>
</dbReference>
<dbReference type="PATRIC" id="fig|1440762.4.peg.2419"/>
<dbReference type="EMBL" id="JPLA01000004">
    <property type="protein sequence ID" value="KLD65713.1"/>
    <property type="molecule type" value="Genomic_DNA"/>
</dbReference>
<dbReference type="OrthoDB" id="9813458at2"/>
<evidence type="ECO:0000256" key="6">
    <source>
        <dbReference type="ARBA" id="ARBA00023136"/>
    </source>
</evidence>
<dbReference type="SUPFAM" id="SSF56954">
    <property type="entry name" value="Outer membrane efflux proteins (OEP)"/>
    <property type="match status" value="1"/>
</dbReference>
<dbReference type="Pfam" id="PF02321">
    <property type="entry name" value="OEP"/>
    <property type="match status" value="2"/>
</dbReference>
<dbReference type="PANTHER" id="PTHR30026:SF20">
    <property type="entry name" value="OUTER MEMBRANE PROTEIN TOLC"/>
    <property type="match status" value="1"/>
</dbReference>
<dbReference type="NCBIfam" id="TIGR01844">
    <property type="entry name" value="type_I_sec_TolC"/>
    <property type="match status" value="1"/>
</dbReference>
<evidence type="ECO:0000256" key="3">
    <source>
        <dbReference type="ARBA" id="ARBA00022448"/>
    </source>
</evidence>
<reference evidence="8 9" key="1">
    <citation type="journal article" date="2015" name="Antonie Van Leeuwenhoek">
        <title>A phylogenomic and molecular marker based taxonomic framework for the order Xanthomonadales: proposal to transfer the families Algiphilaceae and Solimonadaceae to the order Nevskiales ord. nov. and to create a new family within the order Xanthomonadales, the family Rhodanobacteraceae fam. nov., containing the genus Rhodanobacter and its closest relatives.</title>
        <authorList>
            <person name="Naushad S."/>
            <person name="Adeolu M."/>
            <person name="Wong S."/>
            <person name="Sohail M."/>
            <person name="Schellhorn H.E."/>
            <person name="Gupta R.S."/>
        </authorList>
    </citation>
    <scope>NUCLEOTIDE SEQUENCE [LARGE SCALE GENOMIC DNA]</scope>
    <source>
        <strain evidence="8 9">DSM 16301</strain>
    </source>
</reference>
<comment type="caution">
    <text evidence="8">The sequence shown here is derived from an EMBL/GenBank/DDBJ whole genome shotgun (WGS) entry which is preliminary data.</text>
</comment>
<keyword evidence="7" id="KW-0998">Cell outer membrane</keyword>
<keyword evidence="4" id="KW-1134">Transmembrane beta strand</keyword>
<evidence type="ECO:0000256" key="1">
    <source>
        <dbReference type="ARBA" id="ARBA00004442"/>
    </source>
</evidence>
<keyword evidence="5" id="KW-0812">Transmembrane</keyword>
<protein>
    <submittedName>
        <fullName evidence="8">Type I secretion protein TolC</fullName>
    </submittedName>
</protein>
<keyword evidence="3" id="KW-0813">Transport</keyword>
<dbReference type="RefSeq" id="WP_046970198.1">
    <property type="nucleotide sequence ID" value="NZ_JPLA01000004.1"/>
</dbReference>
<dbReference type="GO" id="GO:0015562">
    <property type="term" value="F:efflux transmembrane transporter activity"/>
    <property type="evidence" value="ECO:0007669"/>
    <property type="project" value="InterPro"/>
</dbReference>
<comment type="subcellular location">
    <subcellularLocation>
        <location evidence="1">Cell outer membrane</location>
    </subcellularLocation>
</comment>
<comment type="similarity">
    <text evidence="2">Belongs to the outer membrane factor (OMF) (TC 1.B.17) family.</text>
</comment>
<evidence type="ECO:0000256" key="7">
    <source>
        <dbReference type="ARBA" id="ARBA00023237"/>
    </source>
</evidence>
<dbReference type="STRING" id="1440762.Y882_02025"/>
<dbReference type="PANTHER" id="PTHR30026">
    <property type="entry name" value="OUTER MEMBRANE PROTEIN TOLC"/>
    <property type="match status" value="1"/>
</dbReference>
<dbReference type="Gene3D" id="1.20.1600.10">
    <property type="entry name" value="Outer membrane efflux proteins (OEP)"/>
    <property type="match status" value="1"/>
</dbReference>
<dbReference type="GO" id="GO:1990281">
    <property type="term" value="C:efflux pump complex"/>
    <property type="evidence" value="ECO:0007669"/>
    <property type="project" value="TreeGrafter"/>
</dbReference>
<dbReference type="InterPro" id="IPR010130">
    <property type="entry name" value="T1SS_OMP_TolC"/>
</dbReference>
<proteinExistence type="inferred from homology"/>
<dbReference type="AlphaFoldDB" id="A0A0G9H807"/>
<evidence type="ECO:0000256" key="2">
    <source>
        <dbReference type="ARBA" id="ARBA00007613"/>
    </source>
</evidence>
<evidence type="ECO:0000256" key="4">
    <source>
        <dbReference type="ARBA" id="ARBA00022452"/>
    </source>
</evidence>
<evidence type="ECO:0000313" key="8">
    <source>
        <dbReference type="EMBL" id="KLD65713.1"/>
    </source>
</evidence>
<gene>
    <name evidence="8" type="ORF">Y882_02025</name>
</gene>
<keyword evidence="6" id="KW-0472">Membrane</keyword>
<dbReference type="Proteomes" id="UP000035481">
    <property type="component" value="Unassembled WGS sequence"/>
</dbReference>